<feature type="chain" id="PRO_5017197826" description="ABC-type transport auxiliary lipoprotein component domain-containing protein" evidence="1">
    <location>
        <begin position="21"/>
        <end position="204"/>
    </location>
</feature>
<evidence type="ECO:0000313" key="4">
    <source>
        <dbReference type="Proteomes" id="UP000265882"/>
    </source>
</evidence>
<dbReference type="AlphaFoldDB" id="A0A3A4NI08"/>
<dbReference type="EMBL" id="QZKU01000144">
    <property type="protein sequence ID" value="RJP14301.1"/>
    <property type="molecule type" value="Genomic_DNA"/>
</dbReference>
<dbReference type="SUPFAM" id="SSF159594">
    <property type="entry name" value="XCC0632-like"/>
    <property type="match status" value="1"/>
</dbReference>
<protein>
    <recommendedName>
        <fullName evidence="2">ABC-type transport auxiliary lipoprotein component domain-containing protein</fullName>
    </recommendedName>
</protein>
<name>A0A3A4NI08_ABYX5</name>
<proteinExistence type="predicted"/>
<organism evidence="3 4">
    <name type="scientific">Abyssobacteria bacterium (strain SURF_5)</name>
    <dbReference type="NCBI Taxonomy" id="2093360"/>
    <lineage>
        <taxon>Bacteria</taxon>
        <taxon>Pseudomonadati</taxon>
        <taxon>Candidatus Hydrogenedentota</taxon>
        <taxon>Candidatus Abyssobacteria</taxon>
    </lineage>
</organism>
<evidence type="ECO:0000313" key="3">
    <source>
        <dbReference type="EMBL" id="RJP14301.1"/>
    </source>
</evidence>
<reference evidence="3 4" key="1">
    <citation type="journal article" date="2017" name="ISME J.">
        <title>Energy and carbon metabolisms in a deep terrestrial subsurface fluid microbial community.</title>
        <authorList>
            <person name="Momper L."/>
            <person name="Jungbluth S.P."/>
            <person name="Lee M.D."/>
            <person name="Amend J.P."/>
        </authorList>
    </citation>
    <scope>NUCLEOTIDE SEQUENCE [LARGE SCALE GENOMIC DNA]</scope>
    <source>
        <strain evidence="3">SURF_5</strain>
    </source>
</reference>
<keyword evidence="1" id="KW-0732">Signal</keyword>
<accession>A0A3A4NI08</accession>
<sequence length="204" mass="22142">MHRRYAVVTMALALCLFACATQLTPTNYYVLGLPVAAPPPGEPVFPVSLAVASFEADSPLLRRNIVWRENNTIGFYTNERWAELPGRLFAHRLYRRAAGSGLFERVKLGAISNNADFSIRGKILTFEETTTAEGKFGKVAADVELLDQSGAVRWSGTLEKTEPVQGEGAQATVQAISRAAEATITSILSSVAQTLRQTEPGLTE</sequence>
<dbReference type="InterPro" id="IPR005586">
    <property type="entry name" value="ABC_trans_aux"/>
</dbReference>
<feature type="signal peptide" evidence="1">
    <location>
        <begin position="1"/>
        <end position="20"/>
    </location>
</feature>
<evidence type="ECO:0000256" key="1">
    <source>
        <dbReference type="SAM" id="SignalP"/>
    </source>
</evidence>
<comment type="caution">
    <text evidence="3">The sequence shown here is derived from an EMBL/GenBank/DDBJ whole genome shotgun (WGS) entry which is preliminary data.</text>
</comment>
<evidence type="ECO:0000259" key="2">
    <source>
        <dbReference type="Pfam" id="PF03886"/>
    </source>
</evidence>
<dbReference type="Pfam" id="PF03886">
    <property type="entry name" value="ABC_trans_aux"/>
    <property type="match status" value="1"/>
</dbReference>
<dbReference type="Gene3D" id="3.40.50.10610">
    <property type="entry name" value="ABC-type transport auxiliary lipoprotein component"/>
    <property type="match status" value="1"/>
</dbReference>
<gene>
    <name evidence="3" type="ORF">C4520_21530</name>
</gene>
<feature type="domain" description="ABC-type transport auxiliary lipoprotein component" evidence="2">
    <location>
        <begin position="34"/>
        <end position="187"/>
    </location>
</feature>
<dbReference type="Proteomes" id="UP000265882">
    <property type="component" value="Unassembled WGS sequence"/>
</dbReference>